<keyword evidence="3 9" id="KW-0031">Aminopeptidase</keyword>
<keyword evidence="7 9" id="KW-0862">Zinc</keyword>
<dbReference type="CDD" id="cd05658">
    <property type="entry name" value="M18_DAP"/>
    <property type="match status" value="1"/>
</dbReference>
<dbReference type="GO" id="GO:0006508">
    <property type="term" value="P:proteolysis"/>
    <property type="evidence" value="ECO:0007669"/>
    <property type="project" value="UniProtKB-KW"/>
</dbReference>
<evidence type="ECO:0000256" key="2">
    <source>
        <dbReference type="ARBA" id="ARBA00008290"/>
    </source>
</evidence>
<keyword evidence="5 9" id="KW-0479">Metal-binding</keyword>
<dbReference type="PRINTS" id="PR00932">
    <property type="entry name" value="AMINO1PTASE"/>
</dbReference>
<dbReference type="AlphaFoldDB" id="A0A9D2RMJ3"/>
<keyword evidence="8 9" id="KW-0482">Metalloprotease</keyword>
<dbReference type="Gene3D" id="2.30.250.10">
    <property type="entry name" value="Aminopeptidase i, Domain 2"/>
    <property type="match status" value="1"/>
</dbReference>
<comment type="caution">
    <text evidence="11">The sequence shown here is derived from an EMBL/GenBank/DDBJ whole genome shotgun (WGS) entry which is preliminary data.</text>
</comment>
<proteinExistence type="inferred from homology"/>
<sequence>MTTTSALSSSPAVPSRTARATAQDLGAFVTASPSAFHAVQETARRLREAGFTPLQETDHWSAQDVTGDRYVIRDGSIIAWSTPGGADATTAWRIVGSHTDSPALKLKPNPELRHEELSQVGVEIYGGPLLNSWLDRELRLAGLLTLTGGRRALVATPPVLRVPQLAVHLDRAVNKDGLQLDPQRHMQPIVGIGEVDVRALLAAHADPLDESGHPATDDTPLDPIDPDDIVGFDVVTVDAQAPALFGADEEFLASARLDNLSSVHAETQALITVAGSERGEGAPIALLVANDHEEVGSASRSGAAGPFLEDVLVRMHAALGGDDSSRRRAFASSMVLSADAGHAAHPNYPERHDPVTRPRLGEGPMLKINAQQRYATDAVGIAAFAAACEQAGVPHQHFVSNNAMPCGSTIGPITATRLGMTTIDVGITLLSMHSAREMCATVDPLLLQQASAAFLHG</sequence>
<dbReference type="GO" id="GO:0008270">
    <property type="term" value="F:zinc ion binding"/>
    <property type="evidence" value="ECO:0007669"/>
    <property type="project" value="InterPro"/>
</dbReference>
<dbReference type="InterPro" id="IPR023358">
    <property type="entry name" value="Peptidase_M18_dom2"/>
</dbReference>
<evidence type="ECO:0000256" key="1">
    <source>
        <dbReference type="ARBA" id="ARBA00001947"/>
    </source>
</evidence>
<keyword evidence="4 9" id="KW-0645">Protease</keyword>
<reference evidence="11" key="1">
    <citation type="journal article" date="2021" name="PeerJ">
        <title>Extensive microbial diversity within the chicken gut microbiome revealed by metagenomics and culture.</title>
        <authorList>
            <person name="Gilroy R."/>
            <person name="Ravi A."/>
            <person name="Getino M."/>
            <person name="Pursley I."/>
            <person name="Horton D.L."/>
            <person name="Alikhan N.F."/>
            <person name="Baker D."/>
            <person name="Gharbi K."/>
            <person name="Hall N."/>
            <person name="Watson M."/>
            <person name="Adriaenssens E.M."/>
            <person name="Foster-Nyarko E."/>
            <person name="Jarju S."/>
            <person name="Secka A."/>
            <person name="Antonio M."/>
            <person name="Oren A."/>
            <person name="Chaudhuri R.R."/>
            <person name="La Ragione R."/>
            <person name="Hildebrand F."/>
            <person name="Pallen M.J."/>
        </authorList>
    </citation>
    <scope>NUCLEOTIDE SEQUENCE</scope>
    <source>
        <strain evidence="11">ChiHjej13B12-24818</strain>
    </source>
</reference>
<dbReference type="PANTHER" id="PTHR28570">
    <property type="entry name" value="ASPARTYL AMINOPEPTIDASE"/>
    <property type="match status" value="1"/>
</dbReference>
<organism evidence="11 12">
    <name type="scientific">Candidatus Brachybacterium merdavium</name>
    <dbReference type="NCBI Taxonomy" id="2838513"/>
    <lineage>
        <taxon>Bacteria</taxon>
        <taxon>Bacillati</taxon>
        <taxon>Actinomycetota</taxon>
        <taxon>Actinomycetes</taxon>
        <taxon>Micrococcales</taxon>
        <taxon>Dermabacteraceae</taxon>
        <taxon>Brachybacterium</taxon>
    </lineage>
</organism>
<evidence type="ECO:0000256" key="3">
    <source>
        <dbReference type="ARBA" id="ARBA00022438"/>
    </source>
</evidence>
<evidence type="ECO:0000313" key="12">
    <source>
        <dbReference type="Proteomes" id="UP000823823"/>
    </source>
</evidence>
<dbReference type="SUPFAM" id="SSF53187">
    <property type="entry name" value="Zn-dependent exopeptidases"/>
    <property type="match status" value="1"/>
</dbReference>
<accession>A0A9D2RMJ3</accession>
<gene>
    <name evidence="11" type="ORF">H9786_02280</name>
</gene>
<reference evidence="11" key="2">
    <citation type="submission" date="2021-04" db="EMBL/GenBank/DDBJ databases">
        <authorList>
            <person name="Gilroy R."/>
        </authorList>
    </citation>
    <scope>NUCLEOTIDE SEQUENCE</scope>
    <source>
        <strain evidence="11">ChiHjej13B12-24818</strain>
    </source>
</reference>
<dbReference type="Pfam" id="PF02127">
    <property type="entry name" value="Peptidase_M18"/>
    <property type="match status" value="1"/>
</dbReference>
<dbReference type="Gene3D" id="3.40.630.10">
    <property type="entry name" value="Zn peptidases"/>
    <property type="match status" value="1"/>
</dbReference>
<keyword evidence="6 9" id="KW-0378">Hydrolase</keyword>
<dbReference type="SUPFAM" id="SSF101821">
    <property type="entry name" value="Aminopeptidase/glucanase lid domain"/>
    <property type="match status" value="1"/>
</dbReference>
<dbReference type="GO" id="GO:0004177">
    <property type="term" value="F:aminopeptidase activity"/>
    <property type="evidence" value="ECO:0007669"/>
    <property type="project" value="UniProtKB-KW"/>
</dbReference>
<evidence type="ECO:0000256" key="5">
    <source>
        <dbReference type="ARBA" id="ARBA00022723"/>
    </source>
</evidence>
<evidence type="ECO:0000256" key="6">
    <source>
        <dbReference type="ARBA" id="ARBA00022801"/>
    </source>
</evidence>
<dbReference type="GO" id="GO:0008237">
    <property type="term" value="F:metallopeptidase activity"/>
    <property type="evidence" value="ECO:0007669"/>
    <property type="project" value="UniProtKB-KW"/>
</dbReference>
<evidence type="ECO:0000313" key="11">
    <source>
        <dbReference type="EMBL" id="HJB09349.1"/>
    </source>
</evidence>
<dbReference type="PANTHER" id="PTHR28570:SF3">
    <property type="entry name" value="ASPARTYL AMINOPEPTIDASE"/>
    <property type="match status" value="1"/>
</dbReference>
<dbReference type="InterPro" id="IPR001948">
    <property type="entry name" value="Peptidase_M18"/>
</dbReference>
<dbReference type="NCBIfam" id="NF002759">
    <property type="entry name" value="PRK02813.1"/>
    <property type="match status" value="1"/>
</dbReference>
<evidence type="ECO:0000256" key="8">
    <source>
        <dbReference type="ARBA" id="ARBA00023049"/>
    </source>
</evidence>
<evidence type="ECO:0000256" key="7">
    <source>
        <dbReference type="ARBA" id="ARBA00022833"/>
    </source>
</evidence>
<dbReference type="EC" id="3.4.11.-" evidence="10"/>
<comment type="cofactor">
    <cofactor evidence="1 10">
        <name>Zn(2+)</name>
        <dbReference type="ChEBI" id="CHEBI:29105"/>
    </cofactor>
</comment>
<protein>
    <recommendedName>
        <fullName evidence="10">M18 family aminopeptidase</fullName>
        <ecNumber evidence="10">3.4.11.-</ecNumber>
    </recommendedName>
</protein>
<name>A0A9D2RMJ3_9MICO</name>
<evidence type="ECO:0000256" key="9">
    <source>
        <dbReference type="RuleBase" id="RU004386"/>
    </source>
</evidence>
<dbReference type="EMBL" id="DWZH01000017">
    <property type="protein sequence ID" value="HJB09349.1"/>
    <property type="molecule type" value="Genomic_DNA"/>
</dbReference>
<dbReference type="Proteomes" id="UP000823823">
    <property type="component" value="Unassembled WGS sequence"/>
</dbReference>
<evidence type="ECO:0000256" key="4">
    <source>
        <dbReference type="ARBA" id="ARBA00022670"/>
    </source>
</evidence>
<evidence type="ECO:0000256" key="10">
    <source>
        <dbReference type="RuleBase" id="RU004387"/>
    </source>
</evidence>
<dbReference type="GO" id="GO:0005737">
    <property type="term" value="C:cytoplasm"/>
    <property type="evidence" value="ECO:0007669"/>
    <property type="project" value="UniProtKB-ARBA"/>
</dbReference>
<comment type="similarity">
    <text evidence="2 9">Belongs to the peptidase M18 family.</text>
</comment>